<evidence type="ECO:0000313" key="1">
    <source>
        <dbReference type="EMBL" id="WAN69404.1"/>
    </source>
</evidence>
<gene>
    <name evidence="1" type="ORF">BJP36_35530</name>
</gene>
<protein>
    <submittedName>
        <fullName evidence="1">Sulfotransferase</fullName>
    </submittedName>
</protein>
<dbReference type="Proteomes" id="UP000176944">
    <property type="component" value="Chromosome"/>
</dbReference>
<dbReference type="EMBL" id="CP017708">
    <property type="protein sequence ID" value="WAN69404.1"/>
    <property type="molecule type" value="Genomic_DNA"/>
</dbReference>
<reference evidence="1" key="2">
    <citation type="submission" date="2022-10" db="EMBL/GenBank/DDBJ databases">
        <authorList>
            <person name="Ngo T.-E."/>
        </authorList>
    </citation>
    <scope>NUCLEOTIDE SEQUENCE</scope>
    <source>
        <strain evidence="1">JHB</strain>
    </source>
</reference>
<dbReference type="Gene3D" id="3.40.50.300">
    <property type="entry name" value="P-loop containing nucleotide triphosphate hydrolases"/>
    <property type="match status" value="1"/>
</dbReference>
<proteinExistence type="predicted"/>
<sequence length="35" mass="3882">MKDSSFLDFVVIGARKTGTTSLDNYLDQHPELSVP</sequence>
<organism evidence="1">
    <name type="scientific">Moorena producens (strain JHB)</name>
    <dbReference type="NCBI Taxonomy" id="1454205"/>
    <lineage>
        <taxon>Bacteria</taxon>
        <taxon>Bacillati</taxon>
        <taxon>Cyanobacteriota</taxon>
        <taxon>Cyanophyceae</taxon>
        <taxon>Coleofasciculales</taxon>
        <taxon>Coleofasciculaceae</taxon>
        <taxon>Moorena</taxon>
    </lineage>
</organism>
<accession>A0A9Q9STK1</accession>
<name>A0A9Q9STK1_MOOP1</name>
<dbReference type="SUPFAM" id="SSF52540">
    <property type="entry name" value="P-loop containing nucleoside triphosphate hydrolases"/>
    <property type="match status" value="1"/>
</dbReference>
<dbReference type="InterPro" id="IPR027417">
    <property type="entry name" value="P-loop_NTPase"/>
</dbReference>
<reference evidence="1" key="1">
    <citation type="journal article" date="2017" name="Proc. Natl. Acad. Sci. U.S.A.">
        <title>Comparative genomics uncovers the prolific and distinctive metabolic potential of the cyanobacterial genus Moorea.</title>
        <authorList>
            <person name="Leao T."/>
            <person name="Castelao G."/>
            <person name="Korobeynikov A."/>
            <person name="Monroe E.A."/>
            <person name="Podell S."/>
            <person name="Glukhov E."/>
            <person name="Allen E.E."/>
            <person name="Gerwick W.H."/>
            <person name="Gerwick L."/>
        </authorList>
    </citation>
    <scope>NUCLEOTIDE SEQUENCE</scope>
    <source>
        <strain evidence="1">JHB</strain>
    </source>
</reference>
<dbReference type="AlphaFoldDB" id="A0A9Q9STK1"/>